<feature type="transmembrane region" description="Helical" evidence="8">
    <location>
        <begin position="236"/>
        <end position="256"/>
    </location>
</feature>
<feature type="transmembrane region" description="Helical" evidence="8">
    <location>
        <begin position="200"/>
        <end position="224"/>
    </location>
</feature>
<evidence type="ECO:0000256" key="7">
    <source>
        <dbReference type="SAM" id="MobiDB-lite"/>
    </source>
</evidence>
<reference evidence="9" key="1">
    <citation type="submission" date="2020-05" db="EMBL/GenBank/DDBJ databases">
        <authorList>
            <person name="Chiriac C."/>
            <person name="Salcher M."/>
            <person name="Ghai R."/>
            <person name="Kavagutti S V."/>
        </authorList>
    </citation>
    <scope>NUCLEOTIDE SEQUENCE</scope>
</reference>
<dbReference type="PIRSF" id="PIRSF010361">
    <property type="entry name" value="UCP010361"/>
    <property type="match status" value="1"/>
</dbReference>
<gene>
    <name evidence="9" type="ORF">UFOPK3773_02100</name>
</gene>
<dbReference type="Pfam" id="PF09594">
    <property type="entry name" value="GT87"/>
    <property type="match status" value="1"/>
</dbReference>
<feature type="transmembrane region" description="Helical" evidence="8">
    <location>
        <begin position="166"/>
        <end position="194"/>
    </location>
</feature>
<dbReference type="AlphaFoldDB" id="A0A6J7L445"/>
<feature type="transmembrane region" description="Helical" evidence="8">
    <location>
        <begin position="34"/>
        <end position="56"/>
    </location>
</feature>
<keyword evidence="6 8" id="KW-0472">Membrane</keyword>
<keyword evidence="5 8" id="KW-1133">Transmembrane helix</keyword>
<feature type="transmembrane region" description="Helical" evidence="8">
    <location>
        <begin position="101"/>
        <end position="122"/>
    </location>
</feature>
<evidence type="ECO:0000256" key="5">
    <source>
        <dbReference type="ARBA" id="ARBA00022989"/>
    </source>
</evidence>
<dbReference type="GO" id="GO:0005886">
    <property type="term" value="C:plasma membrane"/>
    <property type="evidence" value="ECO:0007669"/>
    <property type="project" value="UniProtKB-SubCell"/>
</dbReference>
<dbReference type="EMBL" id="CAFBNF010000325">
    <property type="protein sequence ID" value="CAB4962727.1"/>
    <property type="molecule type" value="Genomic_DNA"/>
</dbReference>
<feature type="transmembrane region" description="Helical" evidence="8">
    <location>
        <begin position="327"/>
        <end position="343"/>
    </location>
</feature>
<evidence type="ECO:0000313" key="9">
    <source>
        <dbReference type="EMBL" id="CAB4962727.1"/>
    </source>
</evidence>
<dbReference type="GO" id="GO:0016758">
    <property type="term" value="F:hexosyltransferase activity"/>
    <property type="evidence" value="ECO:0007669"/>
    <property type="project" value="InterPro"/>
</dbReference>
<evidence type="ECO:0000256" key="4">
    <source>
        <dbReference type="ARBA" id="ARBA00022692"/>
    </source>
</evidence>
<dbReference type="InterPro" id="IPR018584">
    <property type="entry name" value="GT87"/>
</dbReference>
<evidence type="ECO:0000256" key="3">
    <source>
        <dbReference type="ARBA" id="ARBA00022679"/>
    </source>
</evidence>
<evidence type="ECO:0000256" key="2">
    <source>
        <dbReference type="ARBA" id="ARBA00022475"/>
    </source>
</evidence>
<proteinExistence type="predicted"/>
<evidence type="ECO:0000256" key="1">
    <source>
        <dbReference type="ARBA" id="ARBA00004651"/>
    </source>
</evidence>
<organism evidence="9">
    <name type="scientific">freshwater metagenome</name>
    <dbReference type="NCBI Taxonomy" id="449393"/>
    <lineage>
        <taxon>unclassified sequences</taxon>
        <taxon>metagenomes</taxon>
        <taxon>ecological metagenomes</taxon>
    </lineage>
</organism>
<name>A0A6J7L445_9ZZZZ</name>
<feature type="compositionally biased region" description="Basic and acidic residues" evidence="7">
    <location>
        <begin position="443"/>
        <end position="460"/>
    </location>
</feature>
<dbReference type="InterPro" id="IPR016570">
    <property type="entry name" value="UCP010361"/>
</dbReference>
<keyword evidence="2" id="KW-1003">Cell membrane</keyword>
<keyword evidence="3" id="KW-0808">Transferase</keyword>
<evidence type="ECO:0000256" key="8">
    <source>
        <dbReference type="SAM" id="Phobius"/>
    </source>
</evidence>
<evidence type="ECO:0000256" key="6">
    <source>
        <dbReference type="ARBA" id="ARBA00023136"/>
    </source>
</evidence>
<keyword evidence="4 8" id="KW-0812">Transmembrane</keyword>
<feature type="transmembrane region" description="Helical" evidence="8">
    <location>
        <begin position="134"/>
        <end position="154"/>
    </location>
</feature>
<accession>A0A6J7L445</accession>
<feature type="transmembrane region" description="Helical" evidence="8">
    <location>
        <begin position="298"/>
        <end position="315"/>
    </location>
</feature>
<comment type="subcellular location">
    <subcellularLocation>
        <location evidence="1">Cell membrane</location>
        <topology evidence="1">Multi-pass membrane protein</topology>
    </subcellularLocation>
</comment>
<feature type="region of interest" description="Disordered" evidence="7">
    <location>
        <begin position="432"/>
        <end position="460"/>
    </location>
</feature>
<sequence>MSDDIVHPTLDDPLLIGAAEGLGGSTGSHQRDAWGWWTPLRVILVVLGGSLVVGYLQKLPCRDVSRWKDQFAFSHVCYTDVVASWSAYGLDKGQVPLFDFFVPYPPLTAAVMEVAAVLARAFPSDASASTYFDITVVLLAVFAIVAVVTTALLASRRRPWDALMVALSPVLILQAFTNWDLVALALLGLAMVAWSRSAPAWAGVWLGLATATKFWPLLMLLVLVMLCWRAGRLRDWLVIAGATVAAWAAVSVPVMLRSPDGFLEFWRVNISRGPDWDSLWLALGDATGWDSRGEVSNMRVGAVLLVLTLAVAVLVLKAPRRPRVPQVMFVLLALFLVFGKVFSPQDALWLTPLAVLARPRWRTFLVWQSAEVVLTINRMLLLGGLENFDKGLPRGWWYVTVGIRDITLLVLVGFVVREMLRPRADVVRAGGEDDPAGGVLDGAPDRERRDAGRHRESVLT</sequence>
<feature type="transmembrane region" description="Helical" evidence="8">
    <location>
        <begin position="395"/>
        <end position="416"/>
    </location>
</feature>
<protein>
    <submittedName>
        <fullName evidence="9">Unannotated protein</fullName>
    </submittedName>
</protein>